<evidence type="ECO:0000313" key="3">
    <source>
        <dbReference type="EMBL" id="UZG50318.1"/>
    </source>
</evidence>
<feature type="transmembrane region" description="Helical" evidence="2">
    <location>
        <begin position="149"/>
        <end position="172"/>
    </location>
</feature>
<feature type="region of interest" description="Disordered" evidence="1">
    <location>
        <begin position="1"/>
        <end position="33"/>
    </location>
</feature>
<keyword evidence="2" id="KW-0472">Membrane</keyword>
<dbReference type="Gene3D" id="1.10.1760.20">
    <property type="match status" value="1"/>
</dbReference>
<feature type="transmembrane region" description="Helical" evidence="2">
    <location>
        <begin position="192"/>
        <end position="217"/>
    </location>
</feature>
<feature type="compositionally biased region" description="Basic and acidic residues" evidence="1">
    <location>
        <begin position="253"/>
        <end position="266"/>
    </location>
</feature>
<evidence type="ECO:0000256" key="1">
    <source>
        <dbReference type="SAM" id="MobiDB-lite"/>
    </source>
</evidence>
<name>A0AA46X4Y0_9FIRM</name>
<feature type="transmembrane region" description="Helical" evidence="2">
    <location>
        <begin position="115"/>
        <end position="137"/>
    </location>
</feature>
<dbReference type="KEGG" id="vrg:OKW85_06290"/>
<gene>
    <name evidence="3" type="ORF">OKW85_06290</name>
</gene>
<sequence>MNNNERLVDDNTTVSIPDNEKKSPVERPKAEKQKKSSITIRELTIIGLLAGITIALGLSGYGIIPLGPLNVTTLHVPTLIGAIVEGPKVGGFVGFIFGCYSLWQNITAPNILSPLFINPIISVLPRVLFPILAYLVYLVLWKAPQGPRIIVTAFMGTIFHTIMVMGLIFLLYADMFALKMNLSPDQVLGSILFLSATHGIPEAVFAAVIVTPVAMALRKVLRKDKPKKTNGEDVTVTEANVREPELAGTTTVETKETSVGEENLTK</sequence>
<dbReference type="Pfam" id="PF12822">
    <property type="entry name" value="ECF_trnsprt"/>
    <property type="match status" value="1"/>
</dbReference>
<keyword evidence="2" id="KW-1133">Transmembrane helix</keyword>
<feature type="compositionally biased region" description="Polar residues" evidence="1">
    <location>
        <begin position="1"/>
        <end position="16"/>
    </location>
</feature>
<protein>
    <submittedName>
        <fullName evidence="3">ECF transporter S component</fullName>
    </submittedName>
</protein>
<dbReference type="GO" id="GO:0022857">
    <property type="term" value="F:transmembrane transporter activity"/>
    <property type="evidence" value="ECO:0007669"/>
    <property type="project" value="InterPro"/>
</dbReference>
<keyword evidence="2" id="KW-0812">Transmembrane</keyword>
<feature type="compositionally biased region" description="Basic and acidic residues" evidence="1">
    <location>
        <begin position="18"/>
        <end position="33"/>
    </location>
</feature>
<feature type="transmembrane region" description="Helical" evidence="2">
    <location>
        <begin position="43"/>
        <end position="64"/>
    </location>
</feature>
<proteinExistence type="predicted"/>
<feature type="region of interest" description="Disordered" evidence="1">
    <location>
        <begin position="227"/>
        <end position="266"/>
    </location>
</feature>
<dbReference type="Proteomes" id="UP001164244">
    <property type="component" value="Chromosome"/>
</dbReference>
<evidence type="ECO:0000313" key="4">
    <source>
        <dbReference type="Proteomes" id="UP001164244"/>
    </source>
</evidence>
<organism evidence="3 4">
    <name type="scientific">Veillonella rogosae</name>
    <dbReference type="NCBI Taxonomy" id="423477"/>
    <lineage>
        <taxon>Bacteria</taxon>
        <taxon>Bacillati</taxon>
        <taxon>Bacillota</taxon>
        <taxon>Negativicutes</taxon>
        <taxon>Veillonellales</taxon>
        <taxon>Veillonellaceae</taxon>
        <taxon>Veillonella</taxon>
    </lineage>
</organism>
<dbReference type="InterPro" id="IPR024529">
    <property type="entry name" value="ECF_trnsprt_substrate-spec"/>
</dbReference>
<dbReference type="AlphaFoldDB" id="A0AA46X4Y0"/>
<dbReference type="EMBL" id="CP110418">
    <property type="protein sequence ID" value="UZG50318.1"/>
    <property type="molecule type" value="Genomic_DNA"/>
</dbReference>
<accession>A0AA46X4Y0</accession>
<evidence type="ECO:0000256" key="2">
    <source>
        <dbReference type="SAM" id="Phobius"/>
    </source>
</evidence>
<reference evidence="3" key="1">
    <citation type="submission" date="2022-11" db="EMBL/GenBank/DDBJ databases">
        <title>Complete genome sequence of Veillonella rogosae KCOM 3468 isolated from human Subgingival dental plaque of Chronic peridontitis Lesion.</title>
        <authorList>
            <person name="Park S.-N."/>
            <person name="Lim Y.K."/>
            <person name="Kook J.-K."/>
        </authorList>
    </citation>
    <scope>NUCLEOTIDE SEQUENCE</scope>
    <source>
        <strain evidence="3">KCOM 3468</strain>
    </source>
</reference>
<dbReference type="RefSeq" id="WP_265137518.1">
    <property type="nucleotide sequence ID" value="NZ_CP110418.1"/>
</dbReference>